<dbReference type="Pfam" id="PF00849">
    <property type="entry name" value="PseudoU_synth_2"/>
    <property type="match status" value="1"/>
</dbReference>
<dbReference type="InterPro" id="IPR050188">
    <property type="entry name" value="RluA_PseudoU_synthase"/>
</dbReference>
<evidence type="ECO:0000256" key="1">
    <source>
        <dbReference type="ARBA" id="ARBA00010876"/>
    </source>
</evidence>
<dbReference type="SUPFAM" id="SSF55120">
    <property type="entry name" value="Pseudouridine synthase"/>
    <property type="match status" value="1"/>
</dbReference>
<comment type="similarity">
    <text evidence="1">Belongs to the pseudouridine synthase RluA family.</text>
</comment>
<dbReference type="GO" id="GO:0009982">
    <property type="term" value="F:pseudouridine synthase activity"/>
    <property type="evidence" value="ECO:0007669"/>
    <property type="project" value="UniProtKB-ARBA"/>
</dbReference>
<name>A0ABD3PUN7_9STRA</name>
<gene>
    <name evidence="4" type="ORF">HJC23_002445</name>
</gene>
<dbReference type="PANTHER" id="PTHR21600:SF87">
    <property type="entry name" value="RNA PSEUDOURIDYLATE SYNTHASE DOMAIN-CONTAINING PROTEIN 1"/>
    <property type="match status" value="1"/>
</dbReference>
<dbReference type="AlphaFoldDB" id="A0ABD3PUN7"/>
<proteinExistence type="inferred from homology"/>
<feature type="domain" description="Pseudouridine synthase RsuA/RluA-like" evidence="3">
    <location>
        <begin position="302"/>
        <end position="482"/>
    </location>
</feature>
<comment type="caution">
    <text evidence="4">The sequence shown here is derived from an EMBL/GenBank/DDBJ whole genome shotgun (WGS) entry which is preliminary data.</text>
</comment>
<organism evidence="4 5">
    <name type="scientific">Cyclotella cryptica</name>
    <dbReference type="NCBI Taxonomy" id="29204"/>
    <lineage>
        <taxon>Eukaryota</taxon>
        <taxon>Sar</taxon>
        <taxon>Stramenopiles</taxon>
        <taxon>Ochrophyta</taxon>
        <taxon>Bacillariophyta</taxon>
        <taxon>Coscinodiscophyceae</taxon>
        <taxon>Thalassiosirophycidae</taxon>
        <taxon>Stephanodiscales</taxon>
        <taxon>Stephanodiscaceae</taxon>
        <taxon>Cyclotella</taxon>
    </lineage>
</organism>
<protein>
    <recommendedName>
        <fullName evidence="3">Pseudouridine synthase RsuA/RluA-like domain-containing protein</fullName>
    </recommendedName>
</protein>
<dbReference type="InterPro" id="IPR006224">
    <property type="entry name" value="PsdUridine_synth_RluA-like_CS"/>
</dbReference>
<dbReference type="InterPro" id="IPR006145">
    <property type="entry name" value="PsdUridine_synth_RsuA/RluA"/>
</dbReference>
<dbReference type="PANTHER" id="PTHR21600">
    <property type="entry name" value="MITOCHONDRIAL RNA PSEUDOURIDINE SYNTHASE"/>
    <property type="match status" value="1"/>
</dbReference>
<keyword evidence="5" id="KW-1185">Reference proteome</keyword>
<evidence type="ECO:0000256" key="2">
    <source>
        <dbReference type="SAM" id="MobiDB-lite"/>
    </source>
</evidence>
<dbReference type="CDD" id="cd02869">
    <property type="entry name" value="PseudoU_synth_RluA_like"/>
    <property type="match status" value="1"/>
</dbReference>
<dbReference type="PROSITE" id="PS01129">
    <property type="entry name" value="PSI_RLU"/>
    <property type="match status" value="1"/>
</dbReference>
<reference evidence="4 5" key="1">
    <citation type="journal article" date="2020" name="G3 (Bethesda)">
        <title>Improved Reference Genome for Cyclotella cryptica CCMP332, a Model for Cell Wall Morphogenesis, Salinity Adaptation, and Lipid Production in Diatoms (Bacillariophyta).</title>
        <authorList>
            <person name="Roberts W.R."/>
            <person name="Downey K.M."/>
            <person name="Ruck E.C."/>
            <person name="Traller J.C."/>
            <person name="Alverson A.J."/>
        </authorList>
    </citation>
    <scope>NUCLEOTIDE SEQUENCE [LARGE SCALE GENOMIC DNA]</scope>
    <source>
        <strain evidence="4 5">CCMP332</strain>
    </source>
</reference>
<feature type="region of interest" description="Disordered" evidence="2">
    <location>
        <begin position="99"/>
        <end position="131"/>
    </location>
</feature>
<evidence type="ECO:0000313" key="4">
    <source>
        <dbReference type="EMBL" id="KAL3791814.1"/>
    </source>
</evidence>
<evidence type="ECO:0000259" key="3">
    <source>
        <dbReference type="Pfam" id="PF00849"/>
    </source>
</evidence>
<feature type="compositionally biased region" description="Polar residues" evidence="2">
    <location>
        <begin position="99"/>
        <end position="111"/>
    </location>
</feature>
<dbReference type="Gene3D" id="3.30.2350.10">
    <property type="entry name" value="Pseudouridine synthase"/>
    <property type="match status" value="1"/>
</dbReference>
<evidence type="ECO:0000313" key="5">
    <source>
        <dbReference type="Proteomes" id="UP001516023"/>
    </source>
</evidence>
<dbReference type="EMBL" id="JABMIG020000109">
    <property type="protein sequence ID" value="KAL3791814.1"/>
    <property type="molecule type" value="Genomic_DNA"/>
</dbReference>
<sequence>MRHATIIAIKAITAARYFGQAFHSAQWPTNRASTCFTRQVNLGPSPRPSARHWRECKSWELLAEHTWQADSLAGSIDCFELDAESIDVNTAEISATHETIYEDSQSQSVDTGSDVPSCISNDERNDADDGDIIYSDDNHDSFPIDAIEINGTSDGLIVTRLYYTPLQGFHNDDDSPTIPSMSLLFSPQDCQRLNLSSTNITLPAALMLLDPITYPTQSRARKAIRKRSICFSRYNNTRRIITTPRHLLSNMQFRVGKVLTRIYPGDVIGFQRRIGNDYYAIQGVPYRAPPFDVPVIFQDDHMAIVNKPPGIVLYRAEGGRGGGTRGGGHGRDTLLSALPFVFSPSNIDDARMIQEGHVPLTRPHPVHRLDRPTSGLVVVAKTKSAAIHLARQFEIRKVKKTYMAIVNGYPVMPKHPDETGARSENKQDEWNTIDYELEGKSAVTDWRVIDSSKSLYGQGGVLTLVEMKPRTGRYHQLRRHFAWVCRTPLVGDSLYDNGDSHALRLRKRGLFLCSNEIEIEHPYYNTPLGRMEWLNKVATQNNDEHANDCLYEDEENGNVMVKARINLPEKFLSFFKHENERAETFLT</sequence>
<accession>A0ABD3PUN7</accession>
<dbReference type="Proteomes" id="UP001516023">
    <property type="component" value="Unassembled WGS sequence"/>
</dbReference>
<dbReference type="InterPro" id="IPR020103">
    <property type="entry name" value="PsdUridine_synth_cat_dom_sf"/>
</dbReference>